<keyword evidence="2" id="KW-1185">Reference proteome</keyword>
<evidence type="ECO:0000313" key="2">
    <source>
        <dbReference type="Proteomes" id="UP000426444"/>
    </source>
</evidence>
<name>A0A6I6DPF6_9FIRM</name>
<dbReference type="Pfam" id="PF11148">
    <property type="entry name" value="DUF2922"/>
    <property type="match status" value="1"/>
</dbReference>
<gene>
    <name evidence="1" type="ORF">SYNTR_2257</name>
</gene>
<dbReference type="EMBL" id="CP046457">
    <property type="protein sequence ID" value="QGU00851.1"/>
    <property type="molecule type" value="Genomic_DNA"/>
</dbReference>
<protein>
    <recommendedName>
        <fullName evidence="3">DUF2922 domain-containing protein</fullName>
    </recommendedName>
</protein>
<dbReference type="RefSeq" id="WP_156204596.1">
    <property type="nucleotide sequence ID" value="NZ_CP046457.1"/>
</dbReference>
<dbReference type="InterPro" id="IPR021321">
    <property type="entry name" value="DUF2922"/>
</dbReference>
<dbReference type="AlphaFoldDB" id="A0A6I6DPF6"/>
<dbReference type="Proteomes" id="UP000426444">
    <property type="component" value="Chromosome"/>
</dbReference>
<sequence>MSITTTLEMDFENQAGRNVKLRVNEANEDIEQTEVLSVMNSILSKDIFTSNGGDLVSKRGAQLVQREVTSFEIE</sequence>
<evidence type="ECO:0000313" key="1">
    <source>
        <dbReference type="EMBL" id="QGU00851.1"/>
    </source>
</evidence>
<organism evidence="1 2">
    <name type="scientific">Candidatus Syntrophocurvum alkaliphilum</name>
    <dbReference type="NCBI Taxonomy" id="2293317"/>
    <lineage>
        <taxon>Bacteria</taxon>
        <taxon>Bacillati</taxon>
        <taxon>Bacillota</taxon>
        <taxon>Clostridia</taxon>
        <taxon>Eubacteriales</taxon>
        <taxon>Syntrophomonadaceae</taxon>
        <taxon>Candidatus Syntrophocurvum</taxon>
    </lineage>
</organism>
<proteinExistence type="predicted"/>
<evidence type="ECO:0008006" key="3">
    <source>
        <dbReference type="Google" id="ProtNLM"/>
    </source>
</evidence>
<accession>A0A6I6DPF6</accession>
<dbReference type="OrthoDB" id="9795264at2"/>
<dbReference type="KEGG" id="salq:SYNTR_2257"/>
<reference evidence="2" key="1">
    <citation type="journal article" date="2019" name="Microbiology">
        <title>Complete Genome Sequence of an Uncultured Bacterium of the Candidate Phylum Bipolaricaulota.</title>
        <authorList>
            <person name="Kadnikov V.V."/>
            <person name="Mardanov A.V."/>
            <person name="Beletsky A.V."/>
            <person name="Frank Y.A."/>
            <person name="Karnachuk O.V."/>
            <person name="Ravin N.V."/>
        </authorList>
    </citation>
    <scope>NUCLEOTIDE SEQUENCE [LARGE SCALE GENOMIC DNA]</scope>
</reference>